<dbReference type="RefSeq" id="WP_012228887.1">
    <property type="nucleotide sequence ID" value="NZ_HG422565.1"/>
</dbReference>
<dbReference type="InterPro" id="IPR013786">
    <property type="entry name" value="AcylCoA_DH/ox_N"/>
</dbReference>
<feature type="domain" description="Acyl-CoA dehydrogenase/oxidase C-terminal" evidence="7">
    <location>
        <begin position="221"/>
        <end position="352"/>
    </location>
</feature>
<evidence type="ECO:0000256" key="3">
    <source>
        <dbReference type="ARBA" id="ARBA00022630"/>
    </source>
</evidence>
<dbReference type="eggNOG" id="COG1960">
    <property type="taxonomic scope" value="Bacteria"/>
</dbReference>
<dbReference type="SUPFAM" id="SSF56645">
    <property type="entry name" value="Acyl-CoA dehydrogenase NM domain-like"/>
    <property type="match status" value="1"/>
</dbReference>
<dbReference type="OrthoDB" id="8677713at2"/>
<dbReference type="HOGENOM" id="CLU_018204_5_2_11"/>
<dbReference type="InterPro" id="IPR046373">
    <property type="entry name" value="Acyl-CoA_Oxase/DH_mid-dom_sf"/>
</dbReference>
<dbReference type="Proteomes" id="UP000018291">
    <property type="component" value="Unassembled WGS sequence"/>
</dbReference>
<reference evidence="10 11" key="1">
    <citation type="journal article" date="2013" name="ISME J.">
        <title>Metabolic model for the filamentous 'Candidatus Microthrix parvicella' based on genomic and metagenomic analyses.</title>
        <authorList>
            <person name="Jon McIlroy S."/>
            <person name="Kristiansen R."/>
            <person name="Albertsen M."/>
            <person name="Michael Karst S."/>
            <person name="Rossetti S."/>
            <person name="Lund Nielsen J."/>
            <person name="Tandoi V."/>
            <person name="James Seviour R."/>
            <person name="Nielsen P.H."/>
        </authorList>
    </citation>
    <scope>NUCLEOTIDE SEQUENCE [LARGE SCALE GENOMIC DNA]</scope>
    <source>
        <strain evidence="10 11">RN1</strain>
    </source>
</reference>
<dbReference type="Gene3D" id="2.40.110.10">
    <property type="entry name" value="Butyryl-CoA Dehydrogenase, subunit A, domain 2"/>
    <property type="match status" value="1"/>
</dbReference>
<dbReference type="Pfam" id="PF00441">
    <property type="entry name" value="Acyl-CoA_dh_1"/>
    <property type="match status" value="1"/>
</dbReference>
<dbReference type="InterPro" id="IPR009075">
    <property type="entry name" value="AcylCo_DH/oxidase_C"/>
</dbReference>
<dbReference type="AlphaFoldDB" id="R4Z6M3"/>
<dbReference type="EC" id="1.3.8.-" evidence="10"/>
<evidence type="ECO:0000259" key="9">
    <source>
        <dbReference type="Pfam" id="PF02771"/>
    </source>
</evidence>
<dbReference type="EMBL" id="CANL01000038">
    <property type="protein sequence ID" value="CCM64662.1"/>
    <property type="molecule type" value="Genomic_DNA"/>
</dbReference>
<dbReference type="Pfam" id="PF02770">
    <property type="entry name" value="Acyl-CoA_dh_M"/>
    <property type="match status" value="1"/>
</dbReference>
<sequence length="372" mass="39778">MPLDLDLSSEQDMLTEMVAGVADRFSPLTRVRDLEDDPTGYSPELWAQLGELGLIGLLLPEAHGGSGMSMVDAVVVYKELGRNLVPSPHLVSSVLAGGLIARGAGEDQQAQWLPTLASGETVWTVAVQEPGGGFTDAGITTKAVTTDAGFALTGTKRHVFFASAAQHLVVAARAADDRVDLFVVDAGAEGMTLTQQMSIASDTQYQVDLAGTPAVRLGDAGTGWNNWNQTLTEAMILLAAQAVGGADQALKITADYSKERKQFGKALAEFQALSHDMANCRTAVDGAEVLTYEAAWSHDTGRDIAKLAPMAKLFAAKTFRDVTAIGQQIFGGIGFTLEADIQLYFRRAKSLQLNWWDDRHLERLIAAQVLDA</sequence>
<name>R4Z6M3_9ACTN</name>
<feature type="domain" description="Acyl-CoA dehydrogenase/oxidase N-terminal" evidence="9">
    <location>
        <begin position="9"/>
        <end position="120"/>
    </location>
</feature>
<dbReference type="Gene3D" id="1.10.540.10">
    <property type="entry name" value="Acyl-CoA dehydrogenase/oxidase, N-terminal domain"/>
    <property type="match status" value="1"/>
</dbReference>
<gene>
    <name evidence="10" type="ORF">BN381_430058</name>
</gene>
<dbReference type="PANTHER" id="PTHR43884:SF20">
    <property type="entry name" value="ACYL-COA DEHYDROGENASE FADE28"/>
    <property type="match status" value="1"/>
</dbReference>
<comment type="cofactor">
    <cofactor evidence="1 6">
        <name>FAD</name>
        <dbReference type="ChEBI" id="CHEBI:57692"/>
    </cofactor>
</comment>
<evidence type="ECO:0000256" key="4">
    <source>
        <dbReference type="ARBA" id="ARBA00022827"/>
    </source>
</evidence>
<dbReference type="InterPro" id="IPR009100">
    <property type="entry name" value="AcylCoA_DH/oxidase_NM_dom_sf"/>
</dbReference>
<evidence type="ECO:0000256" key="6">
    <source>
        <dbReference type="RuleBase" id="RU362125"/>
    </source>
</evidence>
<dbReference type="InterPro" id="IPR006091">
    <property type="entry name" value="Acyl-CoA_Oxase/DH_mid-dom"/>
</dbReference>
<keyword evidence="3 6" id="KW-0285">Flavoprotein</keyword>
<feature type="domain" description="Acyl-CoA oxidase/dehydrogenase middle" evidence="8">
    <location>
        <begin position="126"/>
        <end position="195"/>
    </location>
</feature>
<evidence type="ECO:0000259" key="7">
    <source>
        <dbReference type="Pfam" id="PF00441"/>
    </source>
</evidence>
<evidence type="ECO:0000259" key="8">
    <source>
        <dbReference type="Pfam" id="PF02770"/>
    </source>
</evidence>
<comment type="caution">
    <text evidence="10">The sequence shown here is derived from an EMBL/GenBank/DDBJ whole genome shotgun (WGS) entry which is preliminary data.</text>
</comment>
<dbReference type="InterPro" id="IPR036250">
    <property type="entry name" value="AcylCo_DH-like_C"/>
</dbReference>
<dbReference type="SUPFAM" id="SSF47203">
    <property type="entry name" value="Acyl-CoA dehydrogenase C-terminal domain-like"/>
    <property type="match status" value="1"/>
</dbReference>
<keyword evidence="11" id="KW-1185">Reference proteome</keyword>
<dbReference type="GO" id="GO:0050660">
    <property type="term" value="F:flavin adenine dinucleotide binding"/>
    <property type="evidence" value="ECO:0007669"/>
    <property type="project" value="InterPro"/>
</dbReference>
<dbReference type="GO" id="GO:0003995">
    <property type="term" value="F:acyl-CoA dehydrogenase activity"/>
    <property type="evidence" value="ECO:0007669"/>
    <property type="project" value="TreeGrafter"/>
</dbReference>
<evidence type="ECO:0000256" key="2">
    <source>
        <dbReference type="ARBA" id="ARBA00009347"/>
    </source>
</evidence>
<accession>R4Z6M3</accession>
<evidence type="ECO:0000313" key="11">
    <source>
        <dbReference type="Proteomes" id="UP000018291"/>
    </source>
</evidence>
<organism evidence="10 11">
    <name type="scientific">Candidatus Neomicrothrix parvicella RN1</name>
    <dbReference type="NCBI Taxonomy" id="1229780"/>
    <lineage>
        <taxon>Bacteria</taxon>
        <taxon>Bacillati</taxon>
        <taxon>Actinomycetota</taxon>
        <taxon>Acidimicrobiia</taxon>
        <taxon>Acidimicrobiales</taxon>
        <taxon>Microthrixaceae</taxon>
        <taxon>Candidatus Neomicrothrix</taxon>
    </lineage>
</organism>
<keyword evidence="4 6" id="KW-0274">FAD</keyword>
<comment type="similarity">
    <text evidence="2 6">Belongs to the acyl-CoA dehydrogenase family.</text>
</comment>
<proteinExistence type="inferred from homology"/>
<dbReference type="Pfam" id="PF02771">
    <property type="entry name" value="Acyl-CoA_dh_N"/>
    <property type="match status" value="1"/>
</dbReference>
<protein>
    <submittedName>
        <fullName evidence="10">Putative Acyl-CoA dehydrogenase domain protein</fullName>
        <ecNumber evidence="10">1.3.8.-</ecNumber>
    </submittedName>
</protein>
<dbReference type="STRING" id="1229780.BN381_430058"/>
<evidence type="ECO:0000256" key="1">
    <source>
        <dbReference type="ARBA" id="ARBA00001974"/>
    </source>
</evidence>
<evidence type="ECO:0000256" key="5">
    <source>
        <dbReference type="ARBA" id="ARBA00023002"/>
    </source>
</evidence>
<evidence type="ECO:0000313" key="10">
    <source>
        <dbReference type="EMBL" id="CCM64662.1"/>
    </source>
</evidence>
<dbReference type="Gene3D" id="1.20.140.10">
    <property type="entry name" value="Butyryl-CoA Dehydrogenase, subunit A, domain 3"/>
    <property type="match status" value="1"/>
</dbReference>
<dbReference type="PANTHER" id="PTHR43884">
    <property type="entry name" value="ACYL-COA DEHYDROGENASE"/>
    <property type="match status" value="1"/>
</dbReference>
<dbReference type="InterPro" id="IPR037069">
    <property type="entry name" value="AcylCoA_DH/ox_N_sf"/>
</dbReference>
<keyword evidence="5 6" id="KW-0560">Oxidoreductase</keyword>